<dbReference type="Proteomes" id="UP001302719">
    <property type="component" value="Chromosome"/>
</dbReference>
<dbReference type="EMBL" id="CP116967">
    <property type="protein sequence ID" value="WNM57090.1"/>
    <property type="molecule type" value="Genomic_DNA"/>
</dbReference>
<proteinExistence type="predicted"/>
<evidence type="ECO:0000256" key="1">
    <source>
        <dbReference type="SAM" id="Phobius"/>
    </source>
</evidence>
<feature type="transmembrane region" description="Helical" evidence="1">
    <location>
        <begin position="249"/>
        <end position="269"/>
    </location>
</feature>
<feature type="transmembrane region" description="Helical" evidence="1">
    <location>
        <begin position="6"/>
        <end position="24"/>
    </location>
</feature>
<dbReference type="KEGG" id="nall:PP769_14040"/>
<keyword evidence="1" id="KW-0812">Transmembrane</keyword>
<keyword evidence="1" id="KW-1133">Transmembrane helix</keyword>
<reference evidence="2 3" key="1">
    <citation type="submission" date="2023-01" db="EMBL/GenBank/DDBJ databases">
        <title>Cultivation and genomic characterization of new, ubiquitous marine nitrite-oxidizing bacteria from the Nitrospirales.</title>
        <authorList>
            <person name="Mueller A.J."/>
            <person name="Daebeler A."/>
            <person name="Herbold C.W."/>
            <person name="Kirkegaard R.H."/>
            <person name="Daims H."/>
        </authorList>
    </citation>
    <scope>NUCLEOTIDE SEQUENCE [LARGE SCALE GENOMIC DNA]</scope>
    <source>
        <strain evidence="2 3">VA</strain>
    </source>
</reference>
<dbReference type="RefSeq" id="WP_312641180.1">
    <property type="nucleotide sequence ID" value="NZ_CP116967.1"/>
</dbReference>
<gene>
    <name evidence="2" type="ORF">PP769_14040</name>
</gene>
<evidence type="ECO:0000313" key="2">
    <source>
        <dbReference type="EMBL" id="WNM57090.1"/>
    </source>
</evidence>
<protein>
    <submittedName>
        <fullName evidence="2">Uncharacterized protein</fullName>
    </submittedName>
</protein>
<feature type="transmembrane region" description="Helical" evidence="1">
    <location>
        <begin position="152"/>
        <end position="171"/>
    </location>
</feature>
<feature type="transmembrane region" description="Helical" evidence="1">
    <location>
        <begin position="108"/>
        <end position="127"/>
    </location>
</feature>
<accession>A0AA96JRM7</accession>
<name>A0AA96JRM7_9BACT</name>
<dbReference type="AlphaFoldDB" id="A0AA96JRM7"/>
<feature type="transmembrane region" description="Helical" evidence="1">
    <location>
        <begin position="212"/>
        <end position="229"/>
    </location>
</feature>
<keyword evidence="3" id="KW-1185">Reference proteome</keyword>
<feature type="transmembrane region" description="Helical" evidence="1">
    <location>
        <begin position="183"/>
        <end position="200"/>
    </location>
</feature>
<keyword evidence="1" id="KW-0472">Membrane</keyword>
<sequence length="272" mass="30538">MPSTVLFIWLYRVFFGLLLILGLWEPINHELHLGLPSAWAEPRNISKEETHHNHTVHHQDAAPQVGQWEGSPEGIAYSEFNHAFVGVGVILMGFSEWQRVMGWQAFMWVRWLLPGSLIGSGIFLLIWSDHLAWPIGSWTLADTLSGKDPEMLQHKIFGILALAVGLVEGFLRAGKFSHVFWRSLLPGFALVGGLMLFRHMHGLHPGGHDIQTHHNIMGTLALAGGLAWFAGEFIPRSHVALQTNARVKFAFKILWALLVITIGVQLFFYSES</sequence>
<evidence type="ECO:0000313" key="3">
    <source>
        <dbReference type="Proteomes" id="UP001302719"/>
    </source>
</evidence>
<organism evidence="2 3">
    <name type="scientific">Candidatus Nitrospira allomarina</name>
    <dbReference type="NCBI Taxonomy" id="3020900"/>
    <lineage>
        <taxon>Bacteria</taxon>
        <taxon>Pseudomonadati</taxon>
        <taxon>Nitrospirota</taxon>
        <taxon>Nitrospiria</taxon>
        <taxon>Nitrospirales</taxon>
        <taxon>Nitrospiraceae</taxon>
        <taxon>Nitrospira</taxon>
    </lineage>
</organism>